<dbReference type="InterPro" id="IPR021136">
    <property type="entry name" value="Flagellar_hook_control-like_C"/>
</dbReference>
<sequence>MTEAVGSFPAPSAPRTPAGSSNKGKDGEGFSGVLDGRKKASDGGRSIAAERQPDKPDEREPDRRVGTATNNEDGAAQDGTTSRAQVPFLLTAQASASMRIVLGQKGETDTPVDEAVGEQGDDESLGEEELEQGAEDVATLSAAGAITTLGQALTDRRGAQEAPRAQPGVTRGEPDGLARAAANNPETVAGGDDGKDAASTRKPTGDADNIVAKITTSITAEVKDSLPVRVTVISEANHVGIAPAQSGQTGTALARIIASDGDWRAFASAASAPADAPESHFHAPVRDLKIQLQPVSLGTVNARLRVEGEQLRVEIRVENAEAFQRLSADRDAIVTSLRGLGFKVDEVAIVQQPAATNNGQSGASARDGNAASGHSSGSERQHDGQPGSGRRQFDNSERNDAKGDGRAAASSSSSGGIYI</sequence>
<feature type="region of interest" description="Disordered" evidence="1">
    <location>
        <begin position="101"/>
        <end position="134"/>
    </location>
</feature>
<feature type="compositionally biased region" description="Basic and acidic residues" evidence="1">
    <location>
        <begin position="192"/>
        <end position="205"/>
    </location>
</feature>
<feature type="region of interest" description="Disordered" evidence="1">
    <location>
        <begin position="1"/>
        <end position="88"/>
    </location>
</feature>
<feature type="compositionally biased region" description="Basic and acidic residues" evidence="1">
    <location>
        <begin position="391"/>
        <end position="405"/>
    </location>
</feature>
<dbReference type="Proteomes" id="UP000321389">
    <property type="component" value="Chromosome"/>
</dbReference>
<dbReference type="KEGG" id="niy:FQ775_21360"/>
<dbReference type="RefSeq" id="WP_146301349.1">
    <property type="nucleotide sequence ID" value="NZ_CP042301.2"/>
</dbReference>
<feature type="compositionally biased region" description="Low complexity" evidence="1">
    <location>
        <begin position="407"/>
        <end position="419"/>
    </location>
</feature>
<protein>
    <submittedName>
        <fullName evidence="3">Flagellar hook-length control protein FliK</fullName>
    </submittedName>
</protein>
<dbReference type="Gene3D" id="3.30.750.140">
    <property type="match status" value="1"/>
</dbReference>
<feature type="domain" description="Flagellar hook-length control protein-like C-terminal" evidence="2">
    <location>
        <begin position="283"/>
        <end position="355"/>
    </location>
</feature>
<feature type="compositionally biased region" description="Polar residues" evidence="1">
    <location>
        <begin position="67"/>
        <end position="84"/>
    </location>
</feature>
<keyword evidence="3" id="KW-0969">Cilium</keyword>
<dbReference type="EMBL" id="CP042301">
    <property type="protein sequence ID" value="QDZ02714.1"/>
    <property type="molecule type" value="Genomic_DNA"/>
</dbReference>
<dbReference type="InterPro" id="IPR038610">
    <property type="entry name" value="FliK-like_C_sf"/>
</dbReference>
<evidence type="ECO:0000313" key="4">
    <source>
        <dbReference type="Proteomes" id="UP000321389"/>
    </source>
</evidence>
<keyword evidence="4" id="KW-1185">Reference proteome</keyword>
<feature type="compositionally biased region" description="Basic and acidic residues" evidence="1">
    <location>
        <begin position="51"/>
        <end position="65"/>
    </location>
</feature>
<dbReference type="Pfam" id="PF02120">
    <property type="entry name" value="Flg_hook"/>
    <property type="match status" value="1"/>
</dbReference>
<evidence type="ECO:0000256" key="1">
    <source>
        <dbReference type="SAM" id="MobiDB-lite"/>
    </source>
</evidence>
<feature type="region of interest" description="Disordered" evidence="1">
    <location>
        <begin position="353"/>
        <end position="419"/>
    </location>
</feature>
<feature type="region of interest" description="Disordered" evidence="1">
    <location>
        <begin position="149"/>
        <end position="205"/>
    </location>
</feature>
<evidence type="ECO:0000313" key="3">
    <source>
        <dbReference type="EMBL" id="QDZ02714.1"/>
    </source>
</evidence>
<organism evidence="3 4">
    <name type="scientific">Nitratireductor mangrovi</name>
    <dbReference type="NCBI Taxonomy" id="2599600"/>
    <lineage>
        <taxon>Bacteria</taxon>
        <taxon>Pseudomonadati</taxon>
        <taxon>Pseudomonadota</taxon>
        <taxon>Alphaproteobacteria</taxon>
        <taxon>Hyphomicrobiales</taxon>
        <taxon>Phyllobacteriaceae</taxon>
        <taxon>Nitratireductor</taxon>
    </lineage>
</organism>
<keyword evidence="3" id="KW-0966">Cell projection</keyword>
<feature type="compositionally biased region" description="Polar residues" evidence="1">
    <location>
        <begin position="353"/>
        <end position="363"/>
    </location>
</feature>
<gene>
    <name evidence="3" type="ORF">FQ775_21360</name>
</gene>
<dbReference type="CDD" id="cd17470">
    <property type="entry name" value="T3SS_Flik_C"/>
    <property type="match status" value="1"/>
</dbReference>
<dbReference type="OrthoDB" id="8031035at2"/>
<name>A0A5B8L4E5_9HYPH</name>
<evidence type="ECO:0000259" key="2">
    <source>
        <dbReference type="Pfam" id="PF02120"/>
    </source>
</evidence>
<keyword evidence="3" id="KW-0282">Flagellum</keyword>
<accession>A0A5B8L4E5</accession>
<dbReference type="AlphaFoldDB" id="A0A5B8L4E5"/>
<feature type="compositionally biased region" description="Acidic residues" evidence="1">
    <location>
        <begin position="110"/>
        <end position="134"/>
    </location>
</feature>
<proteinExistence type="predicted"/>
<reference evidence="3" key="1">
    <citation type="submission" date="2020-04" db="EMBL/GenBank/DDBJ databases">
        <title>Nitratireductor sp. nov. isolated from mangrove soil.</title>
        <authorList>
            <person name="Ye Y."/>
        </authorList>
    </citation>
    <scope>NUCLEOTIDE SEQUENCE</scope>
    <source>
        <strain evidence="3">SY7</strain>
    </source>
</reference>